<dbReference type="EMBL" id="CAJVPQ010014929">
    <property type="protein sequence ID" value="CAG8741081.1"/>
    <property type="molecule type" value="Genomic_DNA"/>
</dbReference>
<reference evidence="2" key="1">
    <citation type="submission" date="2021-06" db="EMBL/GenBank/DDBJ databases">
        <authorList>
            <person name="Kallberg Y."/>
            <person name="Tangrot J."/>
            <person name="Rosling A."/>
        </authorList>
    </citation>
    <scope>NUCLEOTIDE SEQUENCE</scope>
    <source>
        <strain evidence="2">UK204</strain>
    </source>
</reference>
<comment type="caution">
    <text evidence="2">The sequence shown here is derived from an EMBL/GenBank/DDBJ whole genome shotgun (WGS) entry which is preliminary data.</text>
</comment>
<evidence type="ECO:0000313" key="3">
    <source>
        <dbReference type="Proteomes" id="UP000789570"/>
    </source>
</evidence>
<feature type="non-terminal residue" evidence="2">
    <location>
        <position position="1"/>
    </location>
</feature>
<name>A0A9N9ILW1_9GLOM</name>
<dbReference type="AlphaFoldDB" id="A0A9N9ILW1"/>
<feature type="region of interest" description="Disordered" evidence="1">
    <location>
        <begin position="20"/>
        <end position="43"/>
    </location>
</feature>
<accession>A0A9N9ILW1</accession>
<proteinExistence type="predicted"/>
<keyword evidence="3" id="KW-1185">Reference proteome</keyword>
<sequence length="43" mass="4420">PNEPAWLGLACQLISTIRAEPSRKKSGSARAGGNPSQAGLSEL</sequence>
<organism evidence="2 3">
    <name type="scientific">Funneliformis caledonium</name>
    <dbReference type="NCBI Taxonomy" id="1117310"/>
    <lineage>
        <taxon>Eukaryota</taxon>
        <taxon>Fungi</taxon>
        <taxon>Fungi incertae sedis</taxon>
        <taxon>Mucoromycota</taxon>
        <taxon>Glomeromycotina</taxon>
        <taxon>Glomeromycetes</taxon>
        <taxon>Glomerales</taxon>
        <taxon>Glomeraceae</taxon>
        <taxon>Funneliformis</taxon>
    </lineage>
</organism>
<gene>
    <name evidence="2" type="ORF">FCALED_LOCUS15624</name>
</gene>
<evidence type="ECO:0000313" key="2">
    <source>
        <dbReference type="EMBL" id="CAG8741081.1"/>
    </source>
</evidence>
<dbReference type="Proteomes" id="UP000789570">
    <property type="component" value="Unassembled WGS sequence"/>
</dbReference>
<feature type="compositionally biased region" description="Polar residues" evidence="1">
    <location>
        <begin position="34"/>
        <end position="43"/>
    </location>
</feature>
<evidence type="ECO:0000256" key="1">
    <source>
        <dbReference type="SAM" id="MobiDB-lite"/>
    </source>
</evidence>
<protein>
    <submittedName>
        <fullName evidence="2">2410_t:CDS:1</fullName>
    </submittedName>
</protein>